<keyword evidence="2" id="KW-1185">Reference proteome</keyword>
<gene>
    <name evidence="1" type="ORF">GCM10022421_32050</name>
</gene>
<dbReference type="RefSeq" id="WP_344965769.1">
    <property type="nucleotide sequence ID" value="NZ_BAABDS010000046.1"/>
</dbReference>
<sequence>MADTIQFNLIGLDALDAKLKTVSEDIKYKGGRFALRKAANLIANKAKAGAERVDDPKTPARIADNIVTRFSRRRFNKTGDLMFRVGVMGGAGGKAASGNYSNLPGGDTRHWRMLEFGTERMRAQPFMRKALADNISEAIGEFATHYDKALDRAIKRAAKQGGG</sequence>
<protein>
    <submittedName>
        <fullName evidence="1">HK97 gp10 family phage protein</fullName>
    </submittedName>
</protein>
<evidence type="ECO:0000313" key="2">
    <source>
        <dbReference type="Proteomes" id="UP001501479"/>
    </source>
</evidence>
<name>A0ABP7EM54_9GAMM</name>
<dbReference type="InterPro" id="IPR010064">
    <property type="entry name" value="HK97-gp10_tail"/>
</dbReference>
<dbReference type="Pfam" id="PF04883">
    <property type="entry name" value="HK97-gp10_like"/>
    <property type="match status" value="1"/>
</dbReference>
<evidence type="ECO:0000313" key="1">
    <source>
        <dbReference type="EMBL" id="GAA3721140.1"/>
    </source>
</evidence>
<accession>A0ABP7EM54</accession>
<dbReference type="Proteomes" id="UP001501479">
    <property type="component" value="Unassembled WGS sequence"/>
</dbReference>
<dbReference type="EMBL" id="BAABDS010000046">
    <property type="protein sequence ID" value="GAA3721140.1"/>
    <property type="molecule type" value="Genomic_DNA"/>
</dbReference>
<organism evidence="1 2">
    <name type="scientific">Oceanisphaera sediminis</name>
    <dbReference type="NCBI Taxonomy" id="981381"/>
    <lineage>
        <taxon>Bacteria</taxon>
        <taxon>Pseudomonadati</taxon>
        <taxon>Pseudomonadota</taxon>
        <taxon>Gammaproteobacteria</taxon>
        <taxon>Aeromonadales</taxon>
        <taxon>Aeromonadaceae</taxon>
        <taxon>Oceanisphaera</taxon>
    </lineage>
</organism>
<dbReference type="NCBIfam" id="TIGR01725">
    <property type="entry name" value="phge_HK97_gp10"/>
    <property type="match status" value="1"/>
</dbReference>
<reference evidence="2" key="1">
    <citation type="journal article" date="2019" name="Int. J. Syst. Evol. Microbiol.">
        <title>The Global Catalogue of Microorganisms (GCM) 10K type strain sequencing project: providing services to taxonomists for standard genome sequencing and annotation.</title>
        <authorList>
            <consortium name="The Broad Institute Genomics Platform"/>
            <consortium name="The Broad Institute Genome Sequencing Center for Infectious Disease"/>
            <person name="Wu L."/>
            <person name="Ma J."/>
        </authorList>
    </citation>
    <scope>NUCLEOTIDE SEQUENCE [LARGE SCALE GENOMIC DNA]</scope>
    <source>
        <strain evidence="2">JCM 17329</strain>
    </source>
</reference>
<comment type="caution">
    <text evidence="1">The sequence shown here is derived from an EMBL/GenBank/DDBJ whole genome shotgun (WGS) entry which is preliminary data.</text>
</comment>
<proteinExistence type="predicted"/>